<evidence type="ECO:0000259" key="3">
    <source>
        <dbReference type="Pfam" id="PF00144"/>
    </source>
</evidence>
<feature type="domain" description="Beta-lactamase-related" evidence="3">
    <location>
        <begin position="35"/>
        <end position="368"/>
    </location>
</feature>
<feature type="chain" id="PRO_5034447000" description="Beta-lactamase-related domain-containing protein" evidence="2">
    <location>
        <begin position="18"/>
        <end position="622"/>
    </location>
</feature>
<evidence type="ECO:0000313" key="5">
    <source>
        <dbReference type="Proteomes" id="UP000664203"/>
    </source>
</evidence>
<accession>A0A8H3J9D7</accession>
<dbReference type="InterPro" id="IPR012338">
    <property type="entry name" value="Beta-lactam/transpept-like"/>
</dbReference>
<proteinExistence type="inferred from homology"/>
<dbReference type="PANTHER" id="PTHR46825">
    <property type="entry name" value="D-ALANYL-D-ALANINE-CARBOXYPEPTIDASE/ENDOPEPTIDASE AMPH"/>
    <property type="match status" value="1"/>
</dbReference>
<dbReference type="InterPro" id="IPR050491">
    <property type="entry name" value="AmpC-like"/>
</dbReference>
<dbReference type="Gene3D" id="3.40.710.10">
    <property type="entry name" value="DD-peptidase/beta-lactamase superfamily"/>
    <property type="match status" value="1"/>
</dbReference>
<comment type="similarity">
    <text evidence="1">Belongs to the peptidase S12 family.</text>
</comment>
<dbReference type="OrthoDB" id="552049at2759"/>
<comment type="caution">
    <text evidence="4">The sequence shown here is derived from an EMBL/GenBank/DDBJ whole genome shotgun (WGS) entry which is preliminary data.</text>
</comment>
<organism evidence="4 5">
    <name type="scientific">Alectoria fallacina</name>
    <dbReference type="NCBI Taxonomy" id="1903189"/>
    <lineage>
        <taxon>Eukaryota</taxon>
        <taxon>Fungi</taxon>
        <taxon>Dikarya</taxon>
        <taxon>Ascomycota</taxon>
        <taxon>Pezizomycotina</taxon>
        <taxon>Lecanoromycetes</taxon>
        <taxon>OSLEUM clade</taxon>
        <taxon>Lecanoromycetidae</taxon>
        <taxon>Lecanorales</taxon>
        <taxon>Lecanorineae</taxon>
        <taxon>Parmeliaceae</taxon>
        <taxon>Alectoria</taxon>
    </lineage>
</organism>
<dbReference type="PANTHER" id="PTHR46825:SF9">
    <property type="entry name" value="BETA-LACTAMASE-RELATED DOMAIN-CONTAINING PROTEIN"/>
    <property type="match status" value="1"/>
</dbReference>
<reference evidence="4" key="1">
    <citation type="submission" date="2021-03" db="EMBL/GenBank/DDBJ databases">
        <authorList>
            <person name="Tagirdzhanova G."/>
        </authorList>
    </citation>
    <scope>NUCLEOTIDE SEQUENCE</scope>
</reference>
<keyword evidence="2" id="KW-0732">Signal</keyword>
<sequence length="622" mass="69343">MLFYMFRLAAFSAYALGAQQGPLTDLTSSPFTASFDKLVSQNLDQWHTPGLAIAVINGDDTFSKGYGIATFPDKPIAPETLFYTASTTKSFTAAAVSLLIDDSVNSSETISWQVPLAKVIREDFVLADEYATVHATIEDALSHRTGMPRHDLSYGRPKMTVREVVENLRHLPMTAEIRTRFQYCNMMYIVISHFIESWTGMWLGDFLRTRIYEPLSMYSTFFSLSDAQKAAASGGPSLATPYYWTNKTRTYHSLPWLDAPQESGCGATISNVLDYVKWLRCMMTMSAPLSAAGHHALRSPRIISGPVTDEPTGFRGSEAYALGWSVSNYRGEVLMWHTGGLSGFSSVMMYFPRLQWGITMMANGGQGAAIQILLFKLIDDMLGIPEQARFDWAPLMELNETLELETLKNARNLLFPNAPEEKDSIPLSLPLESYAGVRLHLDHSFTPPYLLTREQIYQHESYPSITLTVNSSTSSHTASQPQATLHCLTQYEQYPFTLSFQHISGEHFMIYIRFFTAEARRAPDDYEIMTDGLSKAEFRLGEDGQVKELGALLEPEMGEAKVWFKKAGAENGDEYEKHFTAGSSAVRAENDQGASGAGGQRKLFSRSGRSLAPLFAYVIMSN</sequence>
<dbReference type="AlphaFoldDB" id="A0A8H3J9D7"/>
<keyword evidence="5" id="KW-1185">Reference proteome</keyword>
<protein>
    <recommendedName>
        <fullName evidence="3">Beta-lactamase-related domain-containing protein</fullName>
    </recommendedName>
</protein>
<evidence type="ECO:0000313" key="4">
    <source>
        <dbReference type="EMBL" id="CAF9943213.1"/>
    </source>
</evidence>
<feature type="signal peptide" evidence="2">
    <location>
        <begin position="1"/>
        <end position="17"/>
    </location>
</feature>
<dbReference type="Pfam" id="PF00144">
    <property type="entry name" value="Beta-lactamase"/>
    <property type="match status" value="1"/>
</dbReference>
<dbReference type="SUPFAM" id="SSF56601">
    <property type="entry name" value="beta-lactamase/transpeptidase-like"/>
    <property type="match status" value="1"/>
</dbReference>
<name>A0A8H3J9D7_9LECA</name>
<dbReference type="InterPro" id="IPR001466">
    <property type="entry name" value="Beta-lactam-related"/>
</dbReference>
<evidence type="ECO:0000256" key="1">
    <source>
        <dbReference type="ARBA" id="ARBA00038215"/>
    </source>
</evidence>
<evidence type="ECO:0000256" key="2">
    <source>
        <dbReference type="SAM" id="SignalP"/>
    </source>
</evidence>
<dbReference type="Proteomes" id="UP000664203">
    <property type="component" value="Unassembled WGS sequence"/>
</dbReference>
<gene>
    <name evidence="4" type="ORF">ALECFALPRED_010845</name>
</gene>
<dbReference type="EMBL" id="CAJPDR010000926">
    <property type="protein sequence ID" value="CAF9943213.1"/>
    <property type="molecule type" value="Genomic_DNA"/>
</dbReference>